<feature type="region of interest" description="Disordered" evidence="1">
    <location>
        <begin position="153"/>
        <end position="180"/>
    </location>
</feature>
<dbReference type="AlphaFoldDB" id="A0A835DU18"/>
<accession>A0A835DU18</accession>
<evidence type="ECO:0000313" key="3">
    <source>
        <dbReference type="Proteomes" id="UP000636709"/>
    </source>
</evidence>
<evidence type="ECO:0000313" key="2">
    <source>
        <dbReference type="EMBL" id="KAF8644778.1"/>
    </source>
</evidence>
<comment type="caution">
    <text evidence="2">The sequence shown here is derived from an EMBL/GenBank/DDBJ whole genome shotgun (WGS) entry which is preliminary data.</text>
</comment>
<name>A0A835DU18_9POAL</name>
<dbReference type="Proteomes" id="UP000636709">
    <property type="component" value="Unassembled WGS sequence"/>
</dbReference>
<organism evidence="2 3">
    <name type="scientific">Digitaria exilis</name>
    <dbReference type="NCBI Taxonomy" id="1010633"/>
    <lineage>
        <taxon>Eukaryota</taxon>
        <taxon>Viridiplantae</taxon>
        <taxon>Streptophyta</taxon>
        <taxon>Embryophyta</taxon>
        <taxon>Tracheophyta</taxon>
        <taxon>Spermatophyta</taxon>
        <taxon>Magnoliopsida</taxon>
        <taxon>Liliopsida</taxon>
        <taxon>Poales</taxon>
        <taxon>Poaceae</taxon>
        <taxon>PACMAD clade</taxon>
        <taxon>Panicoideae</taxon>
        <taxon>Panicodae</taxon>
        <taxon>Paniceae</taxon>
        <taxon>Anthephorinae</taxon>
        <taxon>Digitaria</taxon>
    </lineage>
</organism>
<proteinExistence type="predicted"/>
<sequence>MKGNIVEARHDPTVKACIMSEYHMDDYVRNKPPTLTVTLLKRPSGLLFEYRGIVNGVPILINGIEMFLDFHVYPTIDFGVLLGYPLEELLPTFDRSLVEEFRRTISTTIKPCLEIPMVEPYPKQNLFETTVHSSPFTSSDPALSNGVELAAPKYNDSEDGARSSSLSNEVEPPPSDPILYDDSPEIGNSWAIEFDEALALDFNKKASVDQHENLIFETPPEPSSYTFPQESAILCTMKEILEHNRFPILVSKCFRRLTMDAFVYRKHCRFRGSTVAPNL</sequence>
<protein>
    <submittedName>
        <fullName evidence="2">Uncharacterized protein</fullName>
    </submittedName>
</protein>
<gene>
    <name evidence="2" type="ORF">HU200_066325</name>
</gene>
<reference evidence="2" key="1">
    <citation type="submission" date="2020-07" db="EMBL/GenBank/DDBJ databases">
        <title>Genome sequence and genetic diversity analysis of an under-domesticated orphan crop, white fonio (Digitaria exilis).</title>
        <authorList>
            <person name="Bennetzen J.L."/>
            <person name="Chen S."/>
            <person name="Ma X."/>
            <person name="Wang X."/>
            <person name="Yssel A.E.J."/>
            <person name="Chaluvadi S.R."/>
            <person name="Johnson M."/>
            <person name="Gangashetty P."/>
            <person name="Hamidou F."/>
            <person name="Sanogo M.D."/>
            <person name="Zwaenepoel A."/>
            <person name="Wallace J."/>
            <person name="Van De Peer Y."/>
            <person name="Van Deynze A."/>
        </authorList>
    </citation>
    <scope>NUCLEOTIDE SEQUENCE</scope>
    <source>
        <tissue evidence="2">Leaves</tissue>
    </source>
</reference>
<dbReference type="EMBL" id="JACEFO010003054">
    <property type="protein sequence ID" value="KAF8644778.1"/>
    <property type="molecule type" value="Genomic_DNA"/>
</dbReference>
<keyword evidence="3" id="KW-1185">Reference proteome</keyword>
<dbReference type="OrthoDB" id="715194at2759"/>
<evidence type="ECO:0000256" key="1">
    <source>
        <dbReference type="SAM" id="MobiDB-lite"/>
    </source>
</evidence>